<evidence type="ECO:0000313" key="2">
    <source>
        <dbReference type="Proteomes" id="UP001199469"/>
    </source>
</evidence>
<dbReference type="EMBL" id="JAJNDB010000001">
    <property type="protein sequence ID" value="MCD2193328.1"/>
    <property type="molecule type" value="Genomic_DNA"/>
</dbReference>
<dbReference type="Proteomes" id="UP001199469">
    <property type="component" value="Unassembled WGS sequence"/>
</dbReference>
<proteinExistence type="predicted"/>
<keyword evidence="2" id="KW-1185">Reference proteome</keyword>
<organism evidence="1 2">
    <name type="scientific">Actinomycetospora endophytica</name>
    <dbReference type="NCBI Taxonomy" id="2291215"/>
    <lineage>
        <taxon>Bacteria</taxon>
        <taxon>Bacillati</taxon>
        <taxon>Actinomycetota</taxon>
        <taxon>Actinomycetes</taxon>
        <taxon>Pseudonocardiales</taxon>
        <taxon>Pseudonocardiaceae</taxon>
        <taxon>Actinomycetospora</taxon>
    </lineage>
</organism>
<dbReference type="RefSeq" id="WP_230731299.1">
    <property type="nucleotide sequence ID" value="NZ_JAJNDB010000001.1"/>
</dbReference>
<accession>A0ABS8P4Z5</accession>
<protein>
    <submittedName>
        <fullName evidence="1">Uncharacterized protein</fullName>
    </submittedName>
</protein>
<reference evidence="1 2" key="1">
    <citation type="submission" date="2021-11" db="EMBL/GenBank/DDBJ databases">
        <title>Draft genome sequence of Actinomycetospora sp. SF1 isolated from the rhizosphere soil.</title>
        <authorList>
            <person name="Duangmal K."/>
            <person name="Chantavorakit T."/>
        </authorList>
    </citation>
    <scope>NUCLEOTIDE SEQUENCE [LARGE SCALE GENOMIC DNA]</scope>
    <source>
        <strain evidence="1 2">TBRC 5722</strain>
    </source>
</reference>
<comment type="caution">
    <text evidence="1">The sequence shown here is derived from an EMBL/GenBank/DDBJ whole genome shotgun (WGS) entry which is preliminary data.</text>
</comment>
<sequence>MLEAHRATSFRSRWEVREDDAPLIVLEKKGWRSGVEYTLDGTAYEVRSTWTGGQYTLTSGDSELAQAQRIGRKHWTVTTPEGEYHFRRRSIWKADQEWVASPDAPSALGGIRRTGTWRGDAEARLPGMPTPHAVFVLAVVLLMWEQAAAAATGASVSS</sequence>
<evidence type="ECO:0000313" key="1">
    <source>
        <dbReference type="EMBL" id="MCD2193328.1"/>
    </source>
</evidence>
<name>A0ABS8P4Z5_9PSEU</name>
<gene>
    <name evidence="1" type="ORF">LQ327_08000</name>
</gene>